<dbReference type="Pfam" id="PF03914">
    <property type="entry name" value="CBF"/>
    <property type="match status" value="1"/>
</dbReference>
<feature type="domain" description="CCAAT-binding factor" evidence="3">
    <location>
        <begin position="329"/>
        <end position="488"/>
    </location>
</feature>
<dbReference type="AlphaFoldDB" id="A0A9N9NEB1"/>
<comment type="similarity">
    <text evidence="1">Belongs to the CBF/MAK21 family.</text>
</comment>
<dbReference type="InterPro" id="IPR027193">
    <property type="entry name" value="Noc4"/>
</dbReference>
<evidence type="ECO:0000256" key="2">
    <source>
        <dbReference type="SAM" id="MobiDB-lite"/>
    </source>
</evidence>
<feature type="compositionally biased region" description="Polar residues" evidence="2">
    <location>
        <begin position="592"/>
        <end position="602"/>
    </location>
</feature>
<feature type="compositionally biased region" description="Basic and acidic residues" evidence="2">
    <location>
        <begin position="250"/>
        <end position="261"/>
    </location>
</feature>
<feature type="region of interest" description="Disordered" evidence="2">
    <location>
        <begin position="562"/>
        <end position="602"/>
    </location>
</feature>
<dbReference type="GO" id="GO:0030692">
    <property type="term" value="C:Noc4p-Nop14p complex"/>
    <property type="evidence" value="ECO:0007669"/>
    <property type="project" value="TreeGrafter"/>
</dbReference>
<dbReference type="GO" id="GO:0042254">
    <property type="term" value="P:ribosome biogenesis"/>
    <property type="evidence" value="ECO:0007669"/>
    <property type="project" value="InterPro"/>
</dbReference>
<reference evidence="4" key="1">
    <citation type="submission" date="2021-06" db="EMBL/GenBank/DDBJ databases">
        <authorList>
            <person name="Kallberg Y."/>
            <person name="Tangrot J."/>
            <person name="Rosling A."/>
        </authorList>
    </citation>
    <scope>NUCLEOTIDE SEQUENCE</scope>
    <source>
        <strain evidence="4">MA453B</strain>
    </source>
</reference>
<feature type="compositionally biased region" description="Acidic residues" evidence="2">
    <location>
        <begin position="234"/>
        <end position="249"/>
    </location>
</feature>
<organism evidence="4 5">
    <name type="scientific">Dentiscutata erythropus</name>
    <dbReference type="NCBI Taxonomy" id="1348616"/>
    <lineage>
        <taxon>Eukaryota</taxon>
        <taxon>Fungi</taxon>
        <taxon>Fungi incertae sedis</taxon>
        <taxon>Mucoromycota</taxon>
        <taxon>Glomeromycotina</taxon>
        <taxon>Glomeromycetes</taxon>
        <taxon>Diversisporales</taxon>
        <taxon>Gigasporaceae</taxon>
        <taxon>Dentiscutata</taxon>
    </lineage>
</organism>
<accession>A0A9N9NEB1</accession>
<dbReference type="PANTHER" id="PTHR12455:SF0">
    <property type="entry name" value="NUCLEOLAR COMPLEX PROTEIN 4 HOMOLOG"/>
    <property type="match status" value="1"/>
</dbReference>
<comment type="caution">
    <text evidence="4">The sequence shown here is derived from an EMBL/GenBank/DDBJ whole genome shotgun (WGS) entry which is preliminary data.</text>
</comment>
<evidence type="ECO:0000259" key="3">
    <source>
        <dbReference type="Pfam" id="PF03914"/>
    </source>
</evidence>
<protein>
    <submittedName>
        <fullName evidence="4">2419_t:CDS:1</fullName>
    </submittedName>
</protein>
<feature type="region of interest" description="Disordered" evidence="2">
    <location>
        <begin position="165"/>
        <end position="187"/>
    </location>
</feature>
<dbReference type="InterPro" id="IPR005612">
    <property type="entry name" value="CCAAT-binding_factor"/>
</dbReference>
<gene>
    <name evidence="4" type="ORF">DERYTH_LOCUS14787</name>
</gene>
<name>A0A9N9NEB1_9GLOM</name>
<evidence type="ECO:0000313" key="4">
    <source>
        <dbReference type="EMBL" id="CAG8726897.1"/>
    </source>
</evidence>
<feature type="compositionally biased region" description="Polar residues" evidence="2">
    <location>
        <begin position="570"/>
        <end position="582"/>
    </location>
</feature>
<evidence type="ECO:0000256" key="1">
    <source>
        <dbReference type="ARBA" id="ARBA00007797"/>
    </source>
</evidence>
<dbReference type="EMBL" id="CAJVPY010011423">
    <property type="protein sequence ID" value="CAG8726897.1"/>
    <property type="molecule type" value="Genomic_DNA"/>
</dbReference>
<dbReference type="OrthoDB" id="10263185at2759"/>
<sequence>CNLADHNDTNFSTLLELLENKSPNVIFDAMNTLYSAFVPLLSKGELQKPKNIVDQNVCLRDSYIHYVNKLCLLLNHEDPDLQVPSLNILLDLLKIESIYLTTSSGAYYFSNNHFYRVVERLIGNENLSEHLQTEFIEKYWNKYDDLRFYFLKNAAKIINLATNSGRPKDRSGPISKKKRTNEKLDDDKLNNLMENTFSILENLRTMPTDASEIKDFWIGHPAPEIVNKQASGNNEEEFKDTSDEDDDHDINDKKSQTKSQDKIPPILQLSSHRRVFSDCWLALLKLPMKQESYKKILLIMHKKIIPHMLQPTMLMDYLTESYNSGGVISLLALNGLFTLIHEHNLDYPDFYRKLYSLFDRNLMHVKYRSRFFRLVDLFLSSTHLPVQLVASFIKKMSRLSLTSPPHGIVILLPLIYNLIRRHPTCMVLIHRPYEINSRTDDGGHINNISDDPYVFDEPDPMKSNAIASSLWELKTLQNHYLPNVAKLAKIFQDKFTKPSYNLEDFLDQTYTTSFEAETSKKPKKAPALAFEKPKFVFPICENINNVEQIDAEEQDNSTSQLLLDNDNCEDQGSNSTNQLHSVNDNHDDQARPVSTSNSQIQNDDQTLINRQVFEAYKIRVDMELEALQQRIEKIEKFFRDGVSFIPRSMPNSL</sequence>
<proteinExistence type="inferred from homology"/>
<evidence type="ECO:0000313" key="5">
    <source>
        <dbReference type="Proteomes" id="UP000789405"/>
    </source>
</evidence>
<dbReference type="GO" id="GO:0032040">
    <property type="term" value="C:small-subunit processome"/>
    <property type="evidence" value="ECO:0007669"/>
    <property type="project" value="TreeGrafter"/>
</dbReference>
<dbReference type="Proteomes" id="UP000789405">
    <property type="component" value="Unassembled WGS sequence"/>
</dbReference>
<dbReference type="PANTHER" id="PTHR12455">
    <property type="entry name" value="NUCLEOLAR COMPLEX PROTEIN 4"/>
    <property type="match status" value="1"/>
</dbReference>
<feature type="non-terminal residue" evidence="4">
    <location>
        <position position="1"/>
    </location>
</feature>
<feature type="non-terminal residue" evidence="4">
    <location>
        <position position="653"/>
    </location>
</feature>
<feature type="region of interest" description="Disordered" evidence="2">
    <location>
        <begin position="225"/>
        <end position="264"/>
    </location>
</feature>
<keyword evidence="5" id="KW-1185">Reference proteome</keyword>